<name>A0A6M2BWZ3_9GAMM</name>
<dbReference type="Proteomes" id="UP000472676">
    <property type="component" value="Unassembled WGS sequence"/>
</dbReference>
<evidence type="ECO:0000259" key="1">
    <source>
        <dbReference type="PROSITE" id="PS50404"/>
    </source>
</evidence>
<dbReference type="GO" id="GO:0006749">
    <property type="term" value="P:glutathione metabolic process"/>
    <property type="evidence" value="ECO:0007669"/>
    <property type="project" value="TreeGrafter"/>
</dbReference>
<dbReference type="PANTHER" id="PTHR42673">
    <property type="entry name" value="MALEYLACETOACETATE ISOMERASE"/>
    <property type="match status" value="1"/>
</dbReference>
<evidence type="ECO:0000313" key="3">
    <source>
        <dbReference type="Proteomes" id="UP000472676"/>
    </source>
</evidence>
<dbReference type="InterPro" id="IPR036249">
    <property type="entry name" value="Thioredoxin-like_sf"/>
</dbReference>
<accession>A0A6M2BWZ3</accession>
<dbReference type="InterPro" id="IPR004045">
    <property type="entry name" value="Glutathione_S-Trfase_N"/>
</dbReference>
<proteinExistence type="predicted"/>
<dbReference type="EMBL" id="JAAMOW010000009">
    <property type="protein sequence ID" value="NGY06417.1"/>
    <property type="molecule type" value="Genomic_DNA"/>
</dbReference>
<dbReference type="PROSITE" id="PS50404">
    <property type="entry name" value="GST_NTER"/>
    <property type="match status" value="1"/>
</dbReference>
<sequence>MNPMTLYIGSKRLSSWSLRPWLLMRHHELSFAESVISLDAPDTHARILTHSPSGRVPALVDGDIRVWESLAICEYVAETCALPRAWPLLPAARAMARSISQEMHAGFADLRRELPFNACREPERTSISVAAEVDIKRIRQLWREARRNYGTDGEWLFGKFGIADAMYAPVALRFFIYDIPLDGIERDYMHSVIMHPAVQQWMEAATLEHPGGESTLDRTQEVPAAATAAASGPAQASAISAAAAAIKAGAALPKVRSFQLPSD</sequence>
<keyword evidence="3" id="KW-1185">Reference proteome</keyword>
<protein>
    <submittedName>
        <fullName evidence="2">Glutathione S-transferase family protein</fullName>
    </submittedName>
</protein>
<dbReference type="GO" id="GO:0004364">
    <property type="term" value="F:glutathione transferase activity"/>
    <property type="evidence" value="ECO:0007669"/>
    <property type="project" value="TreeGrafter"/>
</dbReference>
<keyword evidence="2" id="KW-0808">Transferase</keyword>
<dbReference type="PANTHER" id="PTHR42673:SF4">
    <property type="entry name" value="MALEYLACETOACETATE ISOMERASE"/>
    <property type="match status" value="1"/>
</dbReference>
<dbReference type="AlphaFoldDB" id="A0A6M2BWZ3"/>
<dbReference type="SUPFAM" id="SSF47616">
    <property type="entry name" value="GST C-terminal domain-like"/>
    <property type="match status" value="1"/>
</dbReference>
<evidence type="ECO:0000313" key="2">
    <source>
        <dbReference type="EMBL" id="NGY06417.1"/>
    </source>
</evidence>
<dbReference type="Gene3D" id="1.20.1050.10">
    <property type="match status" value="1"/>
</dbReference>
<reference evidence="2 3" key="1">
    <citation type="journal article" date="2014" name="Int. J. Syst. Evol. Microbiol.">
        <title>Solimonas terrae sp. nov., isolated from soil.</title>
        <authorList>
            <person name="Kim S.J."/>
            <person name="Moon J.Y."/>
            <person name="Weon H.Y."/>
            <person name="Ahn J.H."/>
            <person name="Chen W.M."/>
            <person name="Kwon S.W."/>
        </authorList>
    </citation>
    <scope>NUCLEOTIDE SEQUENCE [LARGE SCALE GENOMIC DNA]</scope>
    <source>
        <strain evidence="2 3">KIS83-12</strain>
    </source>
</reference>
<gene>
    <name evidence="2" type="ORF">G7Y85_16715</name>
</gene>
<dbReference type="InterPro" id="IPR036282">
    <property type="entry name" value="Glutathione-S-Trfase_C_sf"/>
</dbReference>
<dbReference type="RefSeq" id="WP_166259965.1">
    <property type="nucleotide sequence ID" value="NZ_JAAMOW010000009.1"/>
</dbReference>
<dbReference type="Gene3D" id="3.40.30.10">
    <property type="entry name" value="Glutaredoxin"/>
    <property type="match status" value="1"/>
</dbReference>
<dbReference type="GO" id="GO:0006559">
    <property type="term" value="P:L-phenylalanine catabolic process"/>
    <property type="evidence" value="ECO:0007669"/>
    <property type="project" value="TreeGrafter"/>
</dbReference>
<dbReference type="GO" id="GO:0016034">
    <property type="term" value="F:maleylacetoacetate isomerase activity"/>
    <property type="evidence" value="ECO:0007669"/>
    <property type="project" value="TreeGrafter"/>
</dbReference>
<organism evidence="2 3">
    <name type="scientific">Solimonas terrae</name>
    <dbReference type="NCBI Taxonomy" id="1396819"/>
    <lineage>
        <taxon>Bacteria</taxon>
        <taxon>Pseudomonadati</taxon>
        <taxon>Pseudomonadota</taxon>
        <taxon>Gammaproteobacteria</taxon>
        <taxon>Nevskiales</taxon>
        <taxon>Nevskiaceae</taxon>
        <taxon>Solimonas</taxon>
    </lineage>
</organism>
<dbReference type="SUPFAM" id="SSF52833">
    <property type="entry name" value="Thioredoxin-like"/>
    <property type="match status" value="1"/>
</dbReference>
<comment type="caution">
    <text evidence="2">The sequence shown here is derived from an EMBL/GenBank/DDBJ whole genome shotgun (WGS) entry which is preliminary data.</text>
</comment>
<feature type="domain" description="GST N-terminal" evidence="1">
    <location>
        <begin position="4"/>
        <end position="84"/>
    </location>
</feature>
<dbReference type="CDD" id="cd03043">
    <property type="entry name" value="GST_N_1"/>
    <property type="match status" value="1"/>
</dbReference>
<dbReference type="CDD" id="cd03194">
    <property type="entry name" value="GST_C_3"/>
    <property type="match status" value="1"/>
</dbReference>
<dbReference type="Pfam" id="PF13409">
    <property type="entry name" value="GST_N_2"/>
    <property type="match status" value="1"/>
</dbReference>